<protein>
    <recommendedName>
        <fullName evidence="10">Protein TonB</fullName>
    </recommendedName>
</protein>
<gene>
    <name evidence="12" type="ORF">DX912_17910</name>
</gene>
<dbReference type="PANTHER" id="PTHR33446">
    <property type="entry name" value="PROTEIN TONB-RELATED"/>
    <property type="match status" value="1"/>
</dbReference>
<keyword evidence="4 10" id="KW-1003">Cell membrane</keyword>
<evidence type="ECO:0000256" key="1">
    <source>
        <dbReference type="ARBA" id="ARBA00004383"/>
    </source>
</evidence>
<dbReference type="InterPro" id="IPR037682">
    <property type="entry name" value="TonB_C"/>
</dbReference>
<dbReference type="Proteomes" id="UP000256829">
    <property type="component" value="Unassembled WGS sequence"/>
</dbReference>
<evidence type="ECO:0000256" key="5">
    <source>
        <dbReference type="ARBA" id="ARBA00022519"/>
    </source>
</evidence>
<reference evidence="12 13" key="1">
    <citation type="submission" date="2018-08" db="EMBL/GenBank/DDBJ databases">
        <title>Lysobacter soli KCTC 22011, whole genome shotgun sequence.</title>
        <authorList>
            <person name="Zhang X."/>
            <person name="Feng G."/>
            <person name="Zhu H."/>
        </authorList>
    </citation>
    <scope>NUCLEOTIDE SEQUENCE [LARGE SCALE GENOMIC DNA]</scope>
    <source>
        <strain evidence="12 13">KCTC 22011</strain>
    </source>
</reference>
<dbReference type="EMBL" id="QTJR01000020">
    <property type="protein sequence ID" value="RDY65381.1"/>
    <property type="molecule type" value="Genomic_DNA"/>
</dbReference>
<sequence>MRRSLLTATGLAVLALSFAAPASADLKPTKRVEPQYPAEAARAGTQGFVEVEFVVDEGGKVASVSVVNAKPARVFEQSAVRAVKQWEFAPGGGKGKVRLDFSL</sequence>
<keyword evidence="7 10" id="KW-0653">Protein transport</keyword>
<keyword evidence="3 10" id="KW-0813">Transport</keyword>
<dbReference type="Pfam" id="PF03544">
    <property type="entry name" value="TonB_C"/>
    <property type="match status" value="1"/>
</dbReference>
<evidence type="ECO:0000256" key="3">
    <source>
        <dbReference type="ARBA" id="ARBA00022448"/>
    </source>
</evidence>
<dbReference type="SUPFAM" id="SSF74653">
    <property type="entry name" value="TolA/TonB C-terminal domain"/>
    <property type="match status" value="1"/>
</dbReference>
<comment type="subcellular location">
    <subcellularLocation>
        <location evidence="1 10">Cell inner membrane</location>
        <topology evidence="1 10">Single-pass membrane protein</topology>
        <orientation evidence="1 10">Periplasmic side</orientation>
    </subcellularLocation>
</comment>
<dbReference type="PRINTS" id="PR01374">
    <property type="entry name" value="TONBPROTEIN"/>
</dbReference>
<dbReference type="InterPro" id="IPR051045">
    <property type="entry name" value="TonB-dependent_transducer"/>
</dbReference>
<dbReference type="AlphaFoldDB" id="A0A3D8V8I4"/>
<comment type="similarity">
    <text evidence="2 10">Belongs to the TonB family.</text>
</comment>
<evidence type="ECO:0000256" key="9">
    <source>
        <dbReference type="ARBA" id="ARBA00023136"/>
    </source>
</evidence>
<dbReference type="OrthoDB" id="1628901at2"/>
<dbReference type="Gene3D" id="3.30.2420.10">
    <property type="entry name" value="TonB"/>
    <property type="match status" value="1"/>
</dbReference>
<evidence type="ECO:0000256" key="8">
    <source>
        <dbReference type="ARBA" id="ARBA00022989"/>
    </source>
</evidence>
<dbReference type="GO" id="GO:0005886">
    <property type="term" value="C:plasma membrane"/>
    <property type="evidence" value="ECO:0007669"/>
    <property type="project" value="UniProtKB-SubCell"/>
</dbReference>
<dbReference type="PANTHER" id="PTHR33446:SF14">
    <property type="entry name" value="PROTEIN TONB"/>
    <property type="match status" value="1"/>
</dbReference>
<comment type="function">
    <text evidence="10">Interacts with outer membrane receptor proteins that carry out high-affinity binding and energy dependent uptake into the periplasmic space of specific substrates. It could act to transduce energy from the cytoplasmic membrane to specific energy-requiring processes in the outer membrane, resulting in the release into the periplasm of ligands bound by these outer membrane proteins.</text>
</comment>
<dbReference type="InterPro" id="IPR006260">
    <property type="entry name" value="TonB/TolA_C"/>
</dbReference>
<dbReference type="GO" id="GO:0015031">
    <property type="term" value="P:protein transport"/>
    <property type="evidence" value="ECO:0007669"/>
    <property type="project" value="UniProtKB-UniRule"/>
</dbReference>
<keyword evidence="13" id="KW-1185">Reference proteome</keyword>
<keyword evidence="5 10" id="KW-0997">Cell inner membrane</keyword>
<organism evidence="12 13">
    <name type="scientific">Lysobacter soli</name>
    <dbReference type="NCBI Taxonomy" id="453783"/>
    <lineage>
        <taxon>Bacteria</taxon>
        <taxon>Pseudomonadati</taxon>
        <taxon>Pseudomonadota</taxon>
        <taxon>Gammaproteobacteria</taxon>
        <taxon>Lysobacterales</taxon>
        <taxon>Lysobacteraceae</taxon>
        <taxon>Lysobacter</taxon>
    </lineage>
</organism>
<evidence type="ECO:0000256" key="6">
    <source>
        <dbReference type="ARBA" id="ARBA00022692"/>
    </source>
</evidence>
<comment type="caution">
    <text evidence="12">The sequence shown here is derived from an EMBL/GenBank/DDBJ whole genome shotgun (WGS) entry which is preliminary data.</text>
</comment>
<dbReference type="GO" id="GO:0030288">
    <property type="term" value="C:outer membrane-bounded periplasmic space"/>
    <property type="evidence" value="ECO:0007669"/>
    <property type="project" value="InterPro"/>
</dbReference>
<dbReference type="PROSITE" id="PS52015">
    <property type="entry name" value="TONB_CTD"/>
    <property type="match status" value="1"/>
</dbReference>
<dbReference type="InterPro" id="IPR003538">
    <property type="entry name" value="TonB"/>
</dbReference>
<evidence type="ECO:0000256" key="4">
    <source>
        <dbReference type="ARBA" id="ARBA00022475"/>
    </source>
</evidence>
<dbReference type="GO" id="GO:0015891">
    <property type="term" value="P:siderophore transport"/>
    <property type="evidence" value="ECO:0007669"/>
    <property type="project" value="InterPro"/>
</dbReference>
<keyword evidence="9" id="KW-0472">Membrane</keyword>
<name>A0A3D8V8I4_9GAMM</name>
<keyword evidence="8" id="KW-1133">Transmembrane helix</keyword>
<dbReference type="NCBIfam" id="TIGR01352">
    <property type="entry name" value="tonB_Cterm"/>
    <property type="match status" value="1"/>
</dbReference>
<dbReference type="GO" id="GO:0055085">
    <property type="term" value="P:transmembrane transport"/>
    <property type="evidence" value="ECO:0007669"/>
    <property type="project" value="InterPro"/>
</dbReference>
<accession>A0A3D8V8I4</accession>
<evidence type="ECO:0000256" key="2">
    <source>
        <dbReference type="ARBA" id="ARBA00006555"/>
    </source>
</evidence>
<evidence type="ECO:0000259" key="11">
    <source>
        <dbReference type="PROSITE" id="PS52015"/>
    </source>
</evidence>
<keyword evidence="6" id="KW-0812">Transmembrane</keyword>
<keyword evidence="10" id="KW-0735">Signal-anchor</keyword>
<evidence type="ECO:0000313" key="12">
    <source>
        <dbReference type="EMBL" id="RDY65381.1"/>
    </source>
</evidence>
<evidence type="ECO:0000256" key="7">
    <source>
        <dbReference type="ARBA" id="ARBA00022927"/>
    </source>
</evidence>
<feature type="domain" description="TonB C-terminal" evidence="11">
    <location>
        <begin position="21"/>
        <end position="103"/>
    </location>
</feature>
<evidence type="ECO:0000313" key="13">
    <source>
        <dbReference type="Proteomes" id="UP000256829"/>
    </source>
</evidence>
<dbReference type="RefSeq" id="WP_115844936.1">
    <property type="nucleotide sequence ID" value="NZ_CP046603.1"/>
</dbReference>
<proteinExistence type="inferred from homology"/>
<evidence type="ECO:0000256" key="10">
    <source>
        <dbReference type="RuleBase" id="RU362123"/>
    </source>
</evidence>
<dbReference type="GO" id="GO:0031992">
    <property type="term" value="F:energy transducer activity"/>
    <property type="evidence" value="ECO:0007669"/>
    <property type="project" value="InterPro"/>
</dbReference>